<dbReference type="EMBL" id="REGN01013813">
    <property type="protein sequence ID" value="RMZ93437.1"/>
    <property type="molecule type" value="Genomic_DNA"/>
</dbReference>
<keyword evidence="3" id="KW-1185">Reference proteome</keyword>
<keyword evidence="1" id="KW-0812">Transmembrane</keyword>
<reference evidence="2 3" key="1">
    <citation type="journal article" date="2018" name="Sci. Rep.">
        <title>Genomic signatures of local adaptation to the degree of environmental predictability in rotifers.</title>
        <authorList>
            <person name="Franch-Gras L."/>
            <person name="Hahn C."/>
            <person name="Garcia-Roger E.M."/>
            <person name="Carmona M.J."/>
            <person name="Serra M."/>
            <person name="Gomez A."/>
        </authorList>
    </citation>
    <scope>NUCLEOTIDE SEQUENCE [LARGE SCALE GENOMIC DNA]</scope>
    <source>
        <strain evidence="2">HYR1</strain>
    </source>
</reference>
<gene>
    <name evidence="2" type="ORF">BpHYR1_033911</name>
</gene>
<name>A0A3M7P3W4_BRAPC</name>
<evidence type="ECO:0000313" key="3">
    <source>
        <dbReference type="Proteomes" id="UP000276133"/>
    </source>
</evidence>
<dbReference type="Proteomes" id="UP000276133">
    <property type="component" value="Unassembled WGS sequence"/>
</dbReference>
<proteinExistence type="predicted"/>
<accession>A0A3M7P3W4</accession>
<sequence length="75" mass="8945">MFIRQSNFIIKPQKPDFSCFRFIILSTTSVISSSYHKRCLLDLHHRQLYLMVVLLELVYFFLGHHVYDSVKLVNP</sequence>
<comment type="caution">
    <text evidence="2">The sequence shown here is derived from an EMBL/GenBank/DDBJ whole genome shotgun (WGS) entry which is preliminary data.</text>
</comment>
<organism evidence="2 3">
    <name type="scientific">Brachionus plicatilis</name>
    <name type="common">Marine rotifer</name>
    <name type="synonym">Brachionus muelleri</name>
    <dbReference type="NCBI Taxonomy" id="10195"/>
    <lineage>
        <taxon>Eukaryota</taxon>
        <taxon>Metazoa</taxon>
        <taxon>Spiralia</taxon>
        <taxon>Gnathifera</taxon>
        <taxon>Rotifera</taxon>
        <taxon>Eurotatoria</taxon>
        <taxon>Monogononta</taxon>
        <taxon>Pseudotrocha</taxon>
        <taxon>Ploima</taxon>
        <taxon>Brachionidae</taxon>
        <taxon>Brachionus</taxon>
    </lineage>
</organism>
<evidence type="ECO:0000313" key="2">
    <source>
        <dbReference type="EMBL" id="RMZ93437.1"/>
    </source>
</evidence>
<feature type="transmembrane region" description="Helical" evidence="1">
    <location>
        <begin position="48"/>
        <end position="67"/>
    </location>
</feature>
<protein>
    <submittedName>
        <fullName evidence="2">Uncharacterized protein</fullName>
    </submittedName>
</protein>
<keyword evidence="1" id="KW-1133">Transmembrane helix</keyword>
<dbReference type="AlphaFoldDB" id="A0A3M7P3W4"/>
<evidence type="ECO:0000256" key="1">
    <source>
        <dbReference type="SAM" id="Phobius"/>
    </source>
</evidence>
<keyword evidence="1" id="KW-0472">Membrane</keyword>